<protein>
    <submittedName>
        <fullName evidence="1">Uncharacterized protein</fullName>
    </submittedName>
</protein>
<feature type="non-terminal residue" evidence="1">
    <location>
        <position position="41"/>
    </location>
</feature>
<dbReference type="AlphaFoldDB" id="X1UL15"/>
<organism evidence="1">
    <name type="scientific">marine sediment metagenome</name>
    <dbReference type="NCBI Taxonomy" id="412755"/>
    <lineage>
        <taxon>unclassified sequences</taxon>
        <taxon>metagenomes</taxon>
        <taxon>ecological metagenomes</taxon>
    </lineage>
</organism>
<comment type="caution">
    <text evidence="1">The sequence shown here is derived from an EMBL/GenBank/DDBJ whole genome shotgun (WGS) entry which is preliminary data.</text>
</comment>
<accession>X1UL15</accession>
<gene>
    <name evidence="1" type="ORF">S12H4_63429</name>
</gene>
<dbReference type="EMBL" id="BARW01043160">
    <property type="protein sequence ID" value="GAJ18158.1"/>
    <property type="molecule type" value="Genomic_DNA"/>
</dbReference>
<sequence length="41" mass="4489">FLKGINEKECASPKEISEGANINESAAKKIAINKVFKQIVK</sequence>
<evidence type="ECO:0000313" key="1">
    <source>
        <dbReference type="EMBL" id="GAJ18158.1"/>
    </source>
</evidence>
<proteinExistence type="predicted"/>
<feature type="non-terminal residue" evidence="1">
    <location>
        <position position="1"/>
    </location>
</feature>
<reference evidence="1" key="1">
    <citation type="journal article" date="2014" name="Front. Microbiol.">
        <title>High frequency of phylogenetically diverse reductive dehalogenase-homologous genes in deep subseafloor sedimentary metagenomes.</title>
        <authorList>
            <person name="Kawai M."/>
            <person name="Futagami T."/>
            <person name="Toyoda A."/>
            <person name="Takaki Y."/>
            <person name="Nishi S."/>
            <person name="Hori S."/>
            <person name="Arai W."/>
            <person name="Tsubouchi T."/>
            <person name="Morono Y."/>
            <person name="Uchiyama I."/>
            <person name="Ito T."/>
            <person name="Fujiyama A."/>
            <person name="Inagaki F."/>
            <person name="Takami H."/>
        </authorList>
    </citation>
    <scope>NUCLEOTIDE SEQUENCE</scope>
    <source>
        <strain evidence="1">Expedition CK06-06</strain>
    </source>
</reference>
<name>X1UL15_9ZZZZ</name>